<organism evidence="1 2">
    <name type="scientific">Romanomermis culicivorax</name>
    <name type="common">Nematode worm</name>
    <dbReference type="NCBI Taxonomy" id="13658"/>
    <lineage>
        <taxon>Eukaryota</taxon>
        <taxon>Metazoa</taxon>
        <taxon>Ecdysozoa</taxon>
        <taxon>Nematoda</taxon>
        <taxon>Enoplea</taxon>
        <taxon>Dorylaimia</taxon>
        <taxon>Mermithida</taxon>
        <taxon>Mermithoidea</taxon>
        <taxon>Mermithidae</taxon>
        <taxon>Romanomermis</taxon>
    </lineage>
</organism>
<dbReference type="Proteomes" id="UP000887565">
    <property type="component" value="Unplaced"/>
</dbReference>
<dbReference type="WBParaSite" id="nRc.2.0.1.t06333-RA">
    <property type="protein sequence ID" value="nRc.2.0.1.t06333-RA"/>
    <property type="gene ID" value="nRc.2.0.1.g06333"/>
</dbReference>
<name>A0A915HY25_ROMCU</name>
<reference evidence="2" key="1">
    <citation type="submission" date="2022-11" db="UniProtKB">
        <authorList>
            <consortium name="WormBaseParasite"/>
        </authorList>
    </citation>
    <scope>IDENTIFICATION</scope>
</reference>
<proteinExistence type="predicted"/>
<evidence type="ECO:0000313" key="2">
    <source>
        <dbReference type="WBParaSite" id="nRc.2.0.1.t06333-RA"/>
    </source>
</evidence>
<dbReference type="AlphaFoldDB" id="A0A915HY25"/>
<protein>
    <submittedName>
        <fullName evidence="2">Uncharacterized protein</fullName>
    </submittedName>
</protein>
<evidence type="ECO:0000313" key="1">
    <source>
        <dbReference type="Proteomes" id="UP000887565"/>
    </source>
</evidence>
<keyword evidence="1" id="KW-1185">Reference proteome</keyword>
<sequence>MAVDMKNFQLTVKMPANSTASSYPRYVQLTFPNGTMFIFETFTATREDWTALFSLVDGHHTIVISFNGAKDWAGIYTLLGTQFGTDRQKKNKDPIVKVSDEEDPSLQPKLIFDDPKRLQAGVISAIKRRIMHQLIELLNCPVSHTYKLAICDHIEFETDPLLPPIPQEVKDVWVERIAANQRLHDRTYQVFCR</sequence>
<accession>A0A915HY25</accession>